<dbReference type="Proteomes" id="UP000215771">
    <property type="component" value="Unassembled WGS sequence"/>
</dbReference>
<feature type="chain" id="PRO_5013283887" description="Fibronectin type-III domain-containing protein" evidence="4">
    <location>
        <begin position="38"/>
        <end position="648"/>
    </location>
</feature>
<feature type="compositionally biased region" description="Low complexity" evidence="2">
    <location>
        <begin position="490"/>
        <end position="531"/>
    </location>
</feature>
<dbReference type="SUPFAM" id="SSF49363">
    <property type="entry name" value="Purple acid phosphatase, N-terminal domain"/>
    <property type="match status" value="1"/>
</dbReference>
<dbReference type="Pfam" id="PF16656">
    <property type="entry name" value="Pur_ac_phosph_N"/>
    <property type="match status" value="1"/>
</dbReference>
<dbReference type="InterPro" id="IPR015914">
    <property type="entry name" value="PAPs_N"/>
</dbReference>
<dbReference type="CDD" id="cd00838">
    <property type="entry name" value="MPP_superfamily"/>
    <property type="match status" value="1"/>
</dbReference>
<dbReference type="InterPro" id="IPR006311">
    <property type="entry name" value="TAT_signal"/>
</dbReference>
<dbReference type="PROSITE" id="PS51318">
    <property type="entry name" value="TAT"/>
    <property type="match status" value="1"/>
</dbReference>
<dbReference type="InterPro" id="IPR004843">
    <property type="entry name" value="Calcineurin-like_PHP"/>
</dbReference>
<sequence length="648" mass="70492">MAFMRTPHRSPARRGALAAALAVSLFAAPVAVPTAHAATNAVDRVALGIGADETQANVAWQSARLGEQYLEYWKSDDPSSKQSVTSEKGPREALMTNLEPETEYTYRIGSDKIGWTDEATFTTGEESDSWNFLAFADAQIGVDTKIDEQAAAWDKAVTTATSEHPDSAFIMHLGDQIEGWGAPNQQMKAFLAPEKLKEYRLAVLRGNHETYAPASIFDDGFYLPNEDADTTDYFFTYNNVLFIGLDGNRSSSEDIQKHAEFVKKTIAEQGKDADWVIAGIHQAPFSQGTHYTDNDVVRMRNELTPELSSAGVDLVLSGHDHIYTRTHLMNGADPVVPEDAAKAGDVLIPDENQVLYVTSTTATGGKYYDFQDENKEKHPRIREERATDLVHKSTARWRQDYNPDYTSIDVSPESLKLTTYNINTPYTVDQVTLQKKDAAKPEETTTPAKPSETTTSATSAQATPTTGKTSPAETTTATTTVRQEPKTSMVTTTVEKPVTTTQTVDKTTEVPTTITKGSPAPTTVTTAVPTTVREEVEKTTTKLVPTTITRTEEVSSTAKETVKETVEKTVATTAHATVTTTAEPTEKPDQQPGEKPSDDTEGASSGSSVAGAVLLALGLFASLLAVIAGIFAHQYPDLVQQIRNYFNI</sequence>
<dbReference type="InterPro" id="IPR039331">
    <property type="entry name" value="PAPs-like"/>
</dbReference>
<feature type="region of interest" description="Disordered" evidence="2">
    <location>
        <begin position="573"/>
        <end position="606"/>
    </location>
</feature>
<feature type="transmembrane region" description="Helical" evidence="3">
    <location>
        <begin position="609"/>
        <end position="632"/>
    </location>
</feature>
<dbReference type="Gene3D" id="3.60.21.10">
    <property type="match status" value="1"/>
</dbReference>
<dbReference type="Pfam" id="PF00149">
    <property type="entry name" value="Metallophos"/>
    <property type="match status" value="1"/>
</dbReference>
<keyword evidence="1 4" id="KW-0732">Signal</keyword>
<comment type="caution">
    <text evidence="6">The sequence shown here is derived from an EMBL/GenBank/DDBJ whole genome shotgun (WGS) entry which is preliminary data.</text>
</comment>
<evidence type="ECO:0000256" key="1">
    <source>
        <dbReference type="ARBA" id="ARBA00022729"/>
    </source>
</evidence>
<feature type="compositionally biased region" description="Low complexity" evidence="2">
    <location>
        <begin position="444"/>
        <end position="480"/>
    </location>
</feature>
<feature type="compositionally biased region" description="Basic and acidic residues" evidence="2">
    <location>
        <begin position="434"/>
        <end position="443"/>
    </location>
</feature>
<dbReference type="PROSITE" id="PS50853">
    <property type="entry name" value="FN3"/>
    <property type="match status" value="1"/>
</dbReference>
<dbReference type="EMBL" id="NQMQ01000009">
    <property type="protein sequence ID" value="PAJ70568.1"/>
    <property type="molecule type" value="Genomic_DNA"/>
</dbReference>
<evidence type="ECO:0000259" key="5">
    <source>
        <dbReference type="PROSITE" id="PS50853"/>
    </source>
</evidence>
<dbReference type="InterPro" id="IPR008963">
    <property type="entry name" value="Purple_acid_Pase-like_N"/>
</dbReference>
<dbReference type="Gene3D" id="2.60.40.380">
    <property type="entry name" value="Purple acid phosphatase-like, N-terminal"/>
    <property type="match status" value="1"/>
</dbReference>
<evidence type="ECO:0000256" key="3">
    <source>
        <dbReference type="SAM" id="Phobius"/>
    </source>
</evidence>
<organism evidence="6 7">
    <name type="scientific">Corynebacterium hadale</name>
    <dbReference type="NCBI Taxonomy" id="2026255"/>
    <lineage>
        <taxon>Bacteria</taxon>
        <taxon>Bacillati</taxon>
        <taxon>Actinomycetota</taxon>
        <taxon>Actinomycetes</taxon>
        <taxon>Mycobacteriales</taxon>
        <taxon>Corynebacteriaceae</taxon>
        <taxon>Corynebacterium</taxon>
    </lineage>
</organism>
<feature type="compositionally biased region" description="Low complexity" evidence="2">
    <location>
        <begin position="573"/>
        <end position="583"/>
    </location>
</feature>
<dbReference type="PANTHER" id="PTHR22953:SF153">
    <property type="entry name" value="PURPLE ACID PHOSPHATASE"/>
    <property type="match status" value="1"/>
</dbReference>
<name>A0A269PEJ0_9CORY</name>
<keyword evidence="3" id="KW-1133">Transmembrane helix</keyword>
<feature type="signal peptide" evidence="4">
    <location>
        <begin position="1"/>
        <end position="37"/>
    </location>
</feature>
<protein>
    <recommendedName>
        <fullName evidence="5">Fibronectin type-III domain-containing protein</fullName>
    </recommendedName>
</protein>
<feature type="region of interest" description="Disordered" evidence="2">
    <location>
        <begin position="433"/>
        <end position="539"/>
    </location>
</feature>
<dbReference type="GO" id="GO:0046872">
    <property type="term" value="F:metal ion binding"/>
    <property type="evidence" value="ECO:0007669"/>
    <property type="project" value="InterPro"/>
</dbReference>
<dbReference type="SUPFAM" id="SSF56300">
    <property type="entry name" value="Metallo-dependent phosphatases"/>
    <property type="match status" value="1"/>
</dbReference>
<keyword evidence="3" id="KW-0812">Transmembrane</keyword>
<dbReference type="InterPro" id="IPR029052">
    <property type="entry name" value="Metallo-depent_PP-like"/>
</dbReference>
<feature type="domain" description="Fibronectin type-III" evidence="5">
    <location>
        <begin position="41"/>
        <end position="126"/>
    </location>
</feature>
<evidence type="ECO:0000313" key="7">
    <source>
        <dbReference type="Proteomes" id="UP000215771"/>
    </source>
</evidence>
<keyword evidence="3" id="KW-0472">Membrane</keyword>
<dbReference type="PANTHER" id="PTHR22953">
    <property type="entry name" value="ACID PHOSPHATASE RELATED"/>
    <property type="match status" value="1"/>
</dbReference>
<dbReference type="InterPro" id="IPR003961">
    <property type="entry name" value="FN3_dom"/>
</dbReference>
<evidence type="ECO:0000313" key="6">
    <source>
        <dbReference type="EMBL" id="PAJ70568.1"/>
    </source>
</evidence>
<gene>
    <name evidence="6" type="ORF">CIG21_04530</name>
</gene>
<evidence type="ECO:0000256" key="4">
    <source>
        <dbReference type="SAM" id="SignalP"/>
    </source>
</evidence>
<reference evidence="6 7" key="1">
    <citation type="submission" date="2017-08" db="EMBL/GenBank/DDBJ databases">
        <authorList>
            <person name="de Groot N.N."/>
        </authorList>
    </citation>
    <scope>NUCLEOTIDE SEQUENCE [LARGE SCALE GENOMIC DNA]</scope>
    <source>
        <strain evidence="6 7">NBT06-6</strain>
    </source>
</reference>
<proteinExistence type="predicted"/>
<accession>A0A269PEJ0</accession>
<dbReference type="AlphaFoldDB" id="A0A269PEJ0"/>
<dbReference type="GO" id="GO:0003993">
    <property type="term" value="F:acid phosphatase activity"/>
    <property type="evidence" value="ECO:0007669"/>
    <property type="project" value="InterPro"/>
</dbReference>
<evidence type="ECO:0000256" key="2">
    <source>
        <dbReference type="SAM" id="MobiDB-lite"/>
    </source>
</evidence>